<gene>
    <name evidence="1" type="ORF">CN290_29125</name>
</gene>
<comment type="caution">
    <text evidence="1">The sequence shown here is derived from an EMBL/GenBank/DDBJ whole genome shotgun (WGS) entry which is preliminary data.</text>
</comment>
<reference evidence="1 2" key="1">
    <citation type="submission" date="2017-09" db="EMBL/GenBank/DDBJ databases">
        <title>Large-scale bioinformatics analysis of Bacillus genomes uncovers conserved roles of natural products in bacterial physiology.</title>
        <authorList>
            <consortium name="Agbiome Team Llc"/>
            <person name="Bleich R.M."/>
            <person name="Grubbs K.J."/>
            <person name="Santa Maria K.C."/>
            <person name="Allen S.E."/>
            <person name="Farag S."/>
            <person name="Shank E.A."/>
            <person name="Bowers A."/>
        </authorList>
    </citation>
    <scope>NUCLEOTIDE SEQUENCE [LARGE SCALE GENOMIC DNA]</scope>
    <source>
        <strain evidence="1 2">AFS025165</strain>
    </source>
</reference>
<organism evidence="1 2">
    <name type="scientific">Bacillus cereus</name>
    <dbReference type="NCBI Taxonomy" id="1396"/>
    <lineage>
        <taxon>Bacteria</taxon>
        <taxon>Bacillati</taxon>
        <taxon>Bacillota</taxon>
        <taxon>Bacilli</taxon>
        <taxon>Bacillales</taxon>
        <taxon>Bacillaceae</taxon>
        <taxon>Bacillus</taxon>
        <taxon>Bacillus cereus group</taxon>
    </lineage>
</organism>
<dbReference type="AlphaFoldDB" id="A0A2B3Z5K9"/>
<accession>A0A2B3Z5K9</accession>
<name>A0A2B3Z5K9_BACCE</name>
<evidence type="ECO:0000313" key="2">
    <source>
        <dbReference type="Proteomes" id="UP000220226"/>
    </source>
</evidence>
<protein>
    <recommendedName>
        <fullName evidence="3">Inosine-uridine preferring nucleoside hydrolase</fullName>
    </recommendedName>
</protein>
<dbReference type="EMBL" id="NTQT01000047">
    <property type="protein sequence ID" value="PFC69849.1"/>
    <property type="molecule type" value="Genomic_DNA"/>
</dbReference>
<sequence length="46" mass="5180">MNLDTNGDTRGQTFADFCPSSISKGARIALEIDEQKFIQDFIKIML</sequence>
<dbReference type="Proteomes" id="UP000220226">
    <property type="component" value="Unassembled WGS sequence"/>
</dbReference>
<evidence type="ECO:0008006" key="3">
    <source>
        <dbReference type="Google" id="ProtNLM"/>
    </source>
</evidence>
<proteinExistence type="predicted"/>
<evidence type="ECO:0000313" key="1">
    <source>
        <dbReference type="EMBL" id="PFC69849.1"/>
    </source>
</evidence>